<accession>A0A846U726</accession>
<evidence type="ECO:0000313" key="3">
    <source>
        <dbReference type="Proteomes" id="UP000521379"/>
    </source>
</evidence>
<dbReference type="Proteomes" id="UP000521379">
    <property type="component" value="Unassembled WGS sequence"/>
</dbReference>
<dbReference type="Gene3D" id="3.90.1010.10">
    <property type="match status" value="1"/>
</dbReference>
<feature type="domain" description="NIF system FeS cluster assembly NifU N-terminal" evidence="1">
    <location>
        <begin position="8"/>
        <end position="137"/>
    </location>
</feature>
<dbReference type="GO" id="GO:0005506">
    <property type="term" value="F:iron ion binding"/>
    <property type="evidence" value="ECO:0007669"/>
    <property type="project" value="InterPro"/>
</dbReference>
<dbReference type="InterPro" id="IPR002871">
    <property type="entry name" value="NIF_FeS_clus_asmbl_NifU_N"/>
</dbReference>
<dbReference type="Pfam" id="PF01592">
    <property type="entry name" value="NifU_N"/>
    <property type="match status" value="1"/>
</dbReference>
<dbReference type="GO" id="GO:0016226">
    <property type="term" value="P:iron-sulfur cluster assembly"/>
    <property type="evidence" value="ECO:0007669"/>
    <property type="project" value="InterPro"/>
</dbReference>
<dbReference type="SUPFAM" id="SSF82649">
    <property type="entry name" value="SufE/NifU"/>
    <property type="match status" value="1"/>
</dbReference>
<sequence>MSALDQMYQDVILDHSKRRIGEGLAGADATLLPGESAAGTHHEFNPTCGDQILVRVGLDGDTVTSLTWQGDGCSISMAAASVLAEMAPQTDVHTLRRQIDGFREMLRSRGTAEPDEELLGDGVAFAGVAKFVARVKCAALAWVATEAALMQAGVERE</sequence>
<evidence type="ECO:0000313" key="2">
    <source>
        <dbReference type="EMBL" id="NKE09426.1"/>
    </source>
</evidence>
<comment type="caution">
    <text evidence="2">The sequence shown here is derived from an EMBL/GenBank/DDBJ whole genome shotgun (WGS) entry which is preliminary data.</text>
</comment>
<reference evidence="2 3" key="1">
    <citation type="submission" date="2020-02" db="EMBL/GenBank/DDBJ databases">
        <authorList>
            <person name="Sun Q."/>
        </authorList>
    </citation>
    <scope>NUCLEOTIDE SEQUENCE [LARGE SCALE GENOMIC DNA]</scope>
    <source>
        <strain evidence="2 3">YIM 13062</strain>
    </source>
</reference>
<evidence type="ECO:0000259" key="1">
    <source>
        <dbReference type="Pfam" id="PF01592"/>
    </source>
</evidence>
<dbReference type="EMBL" id="JAAVUN010000008">
    <property type="protein sequence ID" value="NKE09426.1"/>
    <property type="molecule type" value="Genomic_DNA"/>
</dbReference>
<gene>
    <name evidence="2" type="ORF">GTW58_05620</name>
</gene>
<protein>
    <submittedName>
        <fullName evidence="2">SUF system NifU family Fe-S cluster assembly protein</fullName>
    </submittedName>
</protein>
<dbReference type="RefSeq" id="WP_119932059.1">
    <property type="nucleotide sequence ID" value="NZ_JAAVUN010000008.1"/>
</dbReference>
<dbReference type="CDD" id="cd06664">
    <property type="entry name" value="IscU_like"/>
    <property type="match status" value="1"/>
</dbReference>
<proteinExistence type="predicted"/>
<dbReference type="GO" id="GO:0051536">
    <property type="term" value="F:iron-sulfur cluster binding"/>
    <property type="evidence" value="ECO:0007669"/>
    <property type="project" value="InterPro"/>
</dbReference>
<organism evidence="2 3">
    <name type="scientific">Kocuria subflava</name>
    <dbReference type="NCBI Taxonomy" id="1736139"/>
    <lineage>
        <taxon>Bacteria</taxon>
        <taxon>Bacillati</taxon>
        <taxon>Actinomycetota</taxon>
        <taxon>Actinomycetes</taxon>
        <taxon>Micrococcales</taxon>
        <taxon>Micrococcaceae</taxon>
        <taxon>Kocuria</taxon>
    </lineage>
</organism>
<dbReference type="AlphaFoldDB" id="A0A846U726"/>
<dbReference type="NCBIfam" id="TIGR01994">
    <property type="entry name" value="SUF_scaf_2"/>
    <property type="match status" value="1"/>
</dbReference>
<name>A0A846U726_9MICC</name>
<keyword evidence="3" id="KW-1185">Reference proteome</keyword>